<gene>
    <name evidence="2" type="ORF">ACFQGP_00300</name>
</gene>
<dbReference type="EMBL" id="JBHSSL010000003">
    <property type="protein sequence ID" value="MFC6169028.1"/>
    <property type="molecule type" value="Genomic_DNA"/>
</dbReference>
<evidence type="ECO:0000313" key="2">
    <source>
        <dbReference type="EMBL" id="MFC6169028.1"/>
    </source>
</evidence>
<evidence type="ECO:0000313" key="3">
    <source>
        <dbReference type="Proteomes" id="UP001596289"/>
    </source>
</evidence>
<sequence length="81" mass="9070">MWIERIERTSVLAQALRQQGGALNEGKDYNLICVKLSHEITNYLVTHKFQAPQSLLDLAKTAEHGAADYRGAMSASVWLKL</sequence>
<keyword evidence="1" id="KW-0079">Bacteriocin immunity</keyword>
<dbReference type="Pfam" id="PF08951">
    <property type="entry name" value="EntA_Immun"/>
    <property type="match status" value="1"/>
</dbReference>
<dbReference type="InterPro" id="IPR023130">
    <property type="entry name" value="Ta0600-like_sf"/>
</dbReference>
<dbReference type="InterPro" id="IPR015046">
    <property type="entry name" value="LciA_Immunity-like"/>
</dbReference>
<dbReference type="SUPFAM" id="SSF109797">
    <property type="entry name" value="Bacteriocin immunity protein-like"/>
    <property type="match status" value="1"/>
</dbReference>
<comment type="caution">
    <text evidence="2">The sequence shown here is derived from an EMBL/GenBank/DDBJ whole genome shotgun (WGS) entry which is preliminary data.</text>
</comment>
<accession>A0ABW1R803</accession>
<dbReference type="Gene3D" id="1.20.1440.50">
    <property type="entry name" value="Ta0600-like"/>
    <property type="match status" value="1"/>
</dbReference>
<name>A0ABW1R803_9LACO</name>
<keyword evidence="3" id="KW-1185">Reference proteome</keyword>
<reference evidence="3" key="1">
    <citation type="journal article" date="2019" name="Int. J. Syst. Evol. Microbiol.">
        <title>The Global Catalogue of Microorganisms (GCM) 10K type strain sequencing project: providing services to taxonomists for standard genome sequencing and annotation.</title>
        <authorList>
            <consortium name="The Broad Institute Genomics Platform"/>
            <consortium name="The Broad Institute Genome Sequencing Center for Infectious Disease"/>
            <person name="Wu L."/>
            <person name="Ma J."/>
        </authorList>
    </citation>
    <scope>NUCLEOTIDE SEQUENCE [LARGE SCALE GENOMIC DNA]</scope>
    <source>
        <strain evidence="3">CCM 8904</strain>
    </source>
</reference>
<organism evidence="2 3">
    <name type="scientific">Loigolactobacillus jiayinensis</name>
    <dbReference type="NCBI Taxonomy" id="2486016"/>
    <lineage>
        <taxon>Bacteria</taxon>
        <taxon>Bacillati</taxon>
        <taxon>Bacillota</taxon>
        <taxon>Bacilli</taxon>
        <taxon>Lactobacillales</taxon>
        <taxon>Lactobacillaceae</taxon>
        <taxon>Loigolactobacillus</taxon>
    </lineage>
</organism>
<evidence type="ECO:0000256" key="1">
    <source>
        <dbReference type="ARBA" id="ARBA00023025"/>
    </source>
</evidence>
<protein>
    <submittedName>
        <fullName evidence="2">Bacteriocin immunity protein</fullName>
    </submittedName>
</protein>
<dbReference type="RefSeq" id="WP_164509565.1">
    <property type="nucleotide sequence ID" value="NZ_JBHSSL010000003.1"/>
</dbReference>
<proteinExistence type="predicted"/>
<dbReference type="Proteomes" id="UP001596289">
    <property type="component" value="Unassembled WGS sequence"/>
</dbReference>